<gene>
    <name evidence="1" type="ORF">QWJ08_21045</name>
</gene>
<protein>
    <submittedName>
        <fullName evidence="1">Uncharacterized protein</fullName>
    </submittedName>
</protein>
<dbReference type="EMBL" id="JAUEOZ010000003">
    <property type="protein sequence ID" value="MDN2483843.1"/>
    <property type="molecule type" value="Genomic_DNA"/>
</dbReference>
<evidence type="ECO:0000313" key="2">
    <source>
        <dbReference type="Proteomes" id="UP001169719"/>
    </source>
</evidence>
<sequence length="113" mass="12484">MNRVIFTDQYQSVSLDAQEGKQVVLTVVEPLINESDSHAFSITGLAGDELIDMTLQENAQRLYEDADVVIAESLNAGVTVIMASVESLHGPSPEYLFRLDLKTKVIKYRKVGV</sequence>
<comment type="caution">
    <text evidence="1">The sequence shown here is derived from an EMBL/GenBank/DDBJ whole genome shotgun (WGS) entry which is preliminary data.</text>
</comment>
<evidence type="ECO:0000313" key="1">
    <source>
        <dbReference type="EMBL" id="MDN2483843.1"/>
    </source>
</evidence>
<keyword evidence="2" id="KW-1185">Reference proteome</keyword>
<organism evidence="1 2">
    <name type="scientific">Vibrio agarivorans</name>
    <dbReference type="NCBI Taxonomy" id="153622"/>
    <lineage>
        <taxon>Bacteria</taxon>
        <taxon>Pseudomonadati</taxon>
        <taxon>Pseudomonadota</taxon>
        <taxon>Gammaproteobacteria</taxon>
        <taxon>Vibrionales</taxon>
        <taxon>Vibrionaceae</taxon>
        <taxon>Vibrio</taxon>
    </lineage>
</organism>
<dbReference type="Proteomes" id="UP001169719">
    <property type="component" value="Unassembled WGS sequence"/>
</dbReference>
<proteinExistence type="predicted"/>
<name>A0ABT7Y783_9VIBR</name>
<reference evidence="1" key="1">
    <citation type="submission" date="2024-05" db="EMBL/GenBank/DDBJ databases">
        <title>Genome Sequences of Four Agar- Degrading Marine Bacteria.</title>
        <authorList>
            <person name="Phillips E.K."/>
            <person name="Shaffer J.C."/>
            <person name="Henson M.W."/>
            <person name="Temperton B."/>
            <person name="Thrash C.J."/>
            <person name="Martin M.O."/>
        </authorList>
    </citation>
    <scope>NUCLEOTIDE SEQUENCE</scope>
    <source>
        <strain evidence="1">EKP203</strain>
    </source>
</reference>
<dbReference type="RefSeq" id="WP_289964000.1">
    <property type="nucleotide sequence ID" value="NZ_JAUEOZ010000003.1"/>
</dbReference>
<accession>A0ABT7Y783</accession>